<evidence type="ECO:0000313" key="2">
    <source>
        <dbReference type="EMBL" id="BDD00685.1"/>
    </source>
</evidence>
<dbReference type="RefSeq" id="WP_338398497.1">
    <property type="nucleotide sequence ID" value="NZ_AP025293.1"/>
</dbReference>
<gene>
    <name evidence="2" type="ORF">PEPS_29650</name>
</gene>
<keyword evidence="3" id="KW-1185">Reference proteome</keyword>
<proteinExistence type="predicted"/>
<evidence type="ECO:0000256" key="1">
    <source>
        <dbReference type="SAM" id="SignalP"/>
    </source>
</evidence>
<evidence type="ECO:0000313" key="3">
    <source>
        <dbReference type="Proteomes" id="UP001354989"/>
    </source>
</evidence>
<accession>A0ABM7VI85</accession>
<dbReference type="EMBL" id="AP025293">
    <property type="protein sequence ID" value="BDD00685.1"/>
    <property type="molecule type" value="Genomic_DNA"/>
</dbReference>
<geneLocation type="plasmid" evidence="2 3">
    <name>pPP1</name>
</geneLocation>
<dbReference type="Pfam" id="PF20125">
    <property type="entry name" value="DUF6515"/>
    <property type="match status" value="1"/>
</dbReference>
<protein>
    <submittedName>
        <fullName evidence="2">Uncharacterized protein</fullName>
    </submittedName>
</protein>
<dbReference type="Proteomes" id="UP001354989">
    <property type="component" value="Plasmid pPP1"/>
</dbReference>
<feature type="signal peptide" evidence="1">
    <location>
        <begin position="1"/>
        <end position="28"/>
    </location>
</feature>
<name>A0ABM7VI85_9BACT</name>
<keyword evidence="1" id="KW-0732">Signal</keyword>
<feature type="chain" id="PRO_5045431041" evidence="1">
    <location>
        <begin position="29"/>
        <end position="135"/>
    </location>
</feature>
<organism evidence="2 3">
    <name type="scientific">Persicobacter psychrovividus</name>
    <dbReference type="NCBI Taxonomy" id="387638"/>
    <lineage>
        <taxon>Bacteria</taxon>
        <taxon>Pseudomonadati</taxon>
        <taxon>Bacteroidota</taxon>
        <taxon>Cytophagia</taxon>
        <taxon>Cytophagales</taxon>
        <taxon>Persicobacteraceae</taxon>
        <taxon>Persicobacter</taxon>
    </lineage>
</organism>
<dbReference type="InterPro" id="IPR045398">
    <property type="entry name" value="DUF6515"/>
</dbReference>
<keyword evidence="2" id="KW-0614">Plasmid</keyword>
<sequence>MRKILTKVAILSLLLVLMTMLGKSDAQAQRRFRRVSTKKVVVIKPGKRVRRLPAKAVVITHRNINYHYAKGVYYRRINGAYQVVQPAYGLRLVSLPAKAVLVANRRTIYHYNGVYYKAVAAGGYEVIEAPELANT</sequence>
<reference evidence="2 3" key="1">
    <citation type="submission" date="2021-12" db="EMBL/GenBank/DDBJ databases">
        <title>Genome sequencing of bacteria with rrn-lacking chromosome and rrn-plasmid.</title>
        <authorList>
            <person name="Anda M."/>
            <person name="Iwasaki W."/>
        </authorList>
    </citation>
    <scope>NUCLEOTIDE SEQUENCE [LARGE SCALE GENOMIC DNA]</scope>
    <source>
        <strain evidence="2 3">NBRC 101262</strain>
        <plasmid evidence="2 3">pPP1</plasmid>
    </source>
</reference>